<evidence type="ECO:0000259" key="3">
    <source>
        <dbReference type="PROSITE" id="PS50158"/>
    </source>
</evidence>
<feature type="coiled-coil region" evidence="2">
    <location>
        <begin position="65"/>
        <end position="115"/>
    </location>
</feature>
<accession>A0A388LIQ7</accession>
<dbReference type="InterPro" id="IPR001878">
    <property type="entry name" value="Znf_CCHC"/>
</dbReference>
<evidence type="ECO:0000256" key="2">
    <source>
        <dbReference type="SAM" id="Coils"/>
    </source>
</evidence>
<evidence type="ECO:0000313" key="4">
    <source>
        <dbReference type="EMBL" id="GBG82198.1"/>
    </source>
</evidence>
<keyword evidence="2" id="KW-0175">Coiled coil</keyword>
<keyword evidence="1" id="KW-0863">Zinc-finger</keyword>
<dbReference type="GO" id="GO:0003676">
    <property type="term" value="F:nucleic acid binding"/>
    <property type="evidence" value="ECO:0007669"/>
    <property type="project" value="InterPro"/>
</dbReference>
<dbReference type="Gramene" id="GBG82198">
    <property type="protein sequence ID" value="GBG82198"/>
    <property type="gene ID" value="CBR_g34480"/>
</dbReference>
<dbReference type="InterPro" id="IPR036875">
    <property type="entry name" value="Znf_CCHC_sf"/>
</dbReference>
<gene>
    <name evidence="4" type="ORF">CBR_g34480</name>
</gene>
<feature type="domain" description="CCHC-type" evidence="3">
    <location>
        <begin position="20"/>
        <end position="34"/>
    </location>
</feature>
<keyword evidence="1" id="KW-0479">Metal-binding</keyword>
<evidence type="ECO:0000313" key="5">
    <source>
        <dbReference type="Proteomes" id="UP000265515"/>
    </source>
</evidence>
<organism evidence="4 5">
    <name type="scientific">Chara braunii</name>
    <name type="common">Braun's stonewort</name>
    <dbReference type="NCBI Taxonomy" id="69332"/>
    <lineage>
        <taxon>Eukaryota</taxon>
        <taxon>Viridiplantae</taxon>
        <taxon>Streptophyta</taxon>
        <taxon>Charophyceae</taxon>
        <taxon>Charales</taxon>
        <taxon>Characeae</taxon>
        <taxon>Chara</taxon>
    </lineage>
</organism>
<dbReference type="SUPFAM" id="SSF57756">
    <property type="entry name" value="Retrovirus zinc finger-like domains"/>
    <property type="match status" value="1"/>
</dbReference>
<proteinExistence type="predicted"/>
<dbReference type="Gene3D" id="4.10.60.10">
    <property type="entry name" value="Zinc finger, CCHC-type"/>
    <property type="match status" value="1"/>
</dbReference>
<dbReference type="EMBL" id="BFEA01000399">
    <property type="protein sequence ID" value="GBG82198.1"/>
    <property type="molecule type" value="Genomic_DNA"/>
</dbReference>
<dbReference type="AlphaFoldDB" id="A0A388LIQ7"/>
<dbReference type="Proteomes" id="UP000265515">
    <property type="component" value="Unassembled WGS sequence"/>
</dbReference>
<dbReference type="SMART" id="SM00343">
    <property type="entry name" value="ZnF_C2HC"/>
    <property type="match status" value="1"/>
</dbReference>
<dbReference type="GO" id="GO:0008270">
    <property type="term" value="F:zinc ion binding"/>
    <property type="evidence" value="ECO:0007669"/>
    <property type="project" value="UniProtKB-KW"/>
</dbReference>
<keyword evidence="1" id="KW-0862">Zinc</keyword>
<evidence type="ECO:0000256" key="1">
    <source>
        <dbReference type="PROSITE-ProRule" id="PRU00047"/>
    </source>
</evidence>
<reference evidence="4 5" key="1">
    <citation type="journal article" date="2018" name="Cell">
        <title>The Chara Genome: Secondary Complexity and Implications for Plant Terrestrialization.</title>
        <authorList>
            <person name="Nishiyama T."/>
            <person name="Sakayama H."/>
            <person name="Vries J.D."/>
            <person name="Buschmann H."/>
            <person name="Saint-Marcoux D."/>
            <person name="Ullrich K.K."/>
            <person name="Haas F.B."/>
            <person name="Vanderstraeten L."/>
            <person name="Becker D."/>
            <person name="Lang D."/>
            <person name="Vosolsobe S."/>
            <person name="Rombauts S."/>
            <person name="Wilhelmsson P.K.I."/>
            <person name="Janitza P."/>
            <person name="Kern R."/>
            <person name="Heyl A."/>
            <person name="Rumpler F."/>
            <person name="Villalobos L.I.A.C."/>
            <person name="Clay J.M."/>
            <person name="Skokan R."/>
            <person name="Toyoda A."/>
            <person name="Suzuki Y."/>
            <person name="Kagoshima H."/>
            <person name="Schijlen E."/>
            <person name="Tajeshwar N."/>
            <person name="Catarino B."/>
            <person name="Hetherington A.J."/>
            <person name="Saltykova A."/>
            <person name="Bonnot C."/>
            <person name="Breuninger H."/>
            <person name="Symeonidi A."/>
            <person name="Radhakrishnan G.V."/>
            <person name="Van Nieuwerburgh F."/>
            <person name="Deforce D."/>
            <person name="Chang C."/>
            <person name="Karol K.G."/>
            <person name="Hedrich R."/>
            <person name="Ulvskov P."/>
            <person name="Glockner G."/>
            <person name="Delwiche C.F."/>
            <person name="Petrasek J."/>
            <person name="Van de Peer Y."/>
            <person name="Friml J."/>
            <person name="Beilby M."/>
            <person name="Dolan L."/>
            <person name="Kohara Y."/>
            <person name="Sugano S."/>
            <person name="Fujiyama A."/>
            <person name="Delaux P.-M."/>
            <person name="Quint M."/>
            <person name="TheiBen G."/>
            <person name="Hagemann M."/>
            <person name="Harholt J."/>
            <person name="Dunand C."/>
            <person name="Zachgo S."/>
            <person name="Langdale J."/>
            <person name="Maumus F."/>
            <person name="Straeten D.V.D."/>
            <person name="Gould S.B."/>
            <person name="Rensing S.A."/>
        </authorList>
    </citation>
    <scope>NUCLEOTIDE SEQUENCE [LARGE SCALE GENOMIC DNA]</scope>
    <source>
        <strain evidence="4 5">S276</strain>
    </source>
</reference>
<protein>
    <recommendedName>
        <fullName evidence="3">CCHC-type domain-containing protein</fullName>
    </recommendedName>
</protein>
<keyword evidence="5" id="KW-1185">Reference proteome</keyword>
<dbReference type="PROSITE" id="PS50158">
    <property type="entry name" value="ZF_CCHC"/>
    <property type="match status" value="1"/>
</dbReference>
<comment type="caution">
    <text evidence="4">The sequence shown here is derived from an EMBL/GenBank/DDBJ whole genome shotgun (WGS) entry which is preliminary data.</text>
</comment>
<sequence length="300" mass="34589">MASLGNAGTGAGGASSSTICFNCNQAGHIARDCPVGRGQGAFANNAKYWQSRKENEDSINRVVRWADCKMQKEMEEEENKKAEEERRRIKVERRKQQLEEERRDEKIRRMMLEECDRRDRKIEEAKLRMIAAVSRDLRNFRAEIKTEIQIALAINFKTPKQDREVFANGLDTYLMEEEVPAGDGSKVPPKRARRKRIAKNYTTLDDWEEEARVMSKADYEKNLRRKASTPMKNGSAVKEYPASCSKGNLVSNILDTRSKLMAKEWREVKKLCEARDITYISRKVCKTRYLHCCPQVAAGR</sequence>
<name>A0A388LIQ7_CHABU</name>
<dbReference type="Pfam" id="PF00098">
    <property type="entry name" value="zf-CCHC"/>
    <property type="match status" value="1"/>
</dbReference>